<name>A0A8T0B201_SILME</name>
<gene>
    <name evidence="13" type="ORF">HF521_003135</name>
</gene>
<feature type="region of interest" description="Disordered" evidence="10">
    <location>
        <begin position="365"/>
        <end position="397"/>
    </location>
</feature>
<evidence type="ECO:0000256" key="10">
    <source>
        <dbReference type="SAM" id="MobiDB-lite"/>
    </source>
</evidence>
<accession>A0A8T0B201</accession>
<dbReference type="Proteomes" id="UP000606274">
    <property type="component" value="Unassembled WGS sequence"/>
</dbReference>
<protein>
    <recommendedName>
        <fullName evidence="12">TNFR-Cys domain-containing protein</fullName>
    </recommendedName>
</protein>
<keyword evidence="14" id="KW-1185">Reference proteome</keyword>
<keyword evidence="6 9" id="KW-1015">Disulfide bond</keyword>
<dbReference type="SMART" id="SM00208">
    <property type="entry name" value="TNFR"/>
    <property type="match status" value="2"/>
</dbReference>
<comment type="caution">
    <text evidence="13">The sequence shown here is derived from an EMBL/GenBank/DDBJ whole genome shotgun (WGS) entry which is preliminary data.</text>
</comment>
<dbReference type="InterPro" id="IPR022342">
    <property type="entry name" value="TNFR_19"/>
</dbReference>
<dbReference type="InterPro" id="IPR034047">
    <property type="entry name" value="TNFRSF19_N"/>
</dbReference>
<dbReference type="PANTHER" id="PTHR12120:SF1">
    <property type="entry name" value="TUMOR NECROSIS FACTOR RECEPTOR SUPERFAMILY MEMBER 19"/>
    <property type="match status" value="1"/>
</dbReference>
<evidence type="ECO:0000256" key="2">
    <source>
        <dbReference type="ARBA" id="ARBA00022692"/>
    </source>
</evidence>
<dbReference type="PROSITE" id="PS00652">
    <property type="entry name" value="TNFR_NGFR_1"/>
    <property type="match status" value="2"/>
</dbReference>
<dbReference type="GO" id="GO:0038023">
    <property type="term" value="F:signaling receptor activity"/>
    <property type="evidence" value="ECO:0007669"/>
    <property type="project" value="InterPro"/>
</dbReference>
<proteinExistence type="predicted"/>
<evidence type="ECO:0000313" key="13">
    <source>
        <dbReference type="EMBL" id="KAF7700177.1"/>
    </source>
</evidence>
<keyword evidence="3" id="KW-0677">Repeat</keyword>
<feature type="disulfide bond" evidence="9">
    <location>
        <begin position="98"/>
        <end position="111"/>
    </location>
</feature>
<evidence type="ECO:0000256" key="11">
    <source>
        <dbReference type="SAM" id="Phobius"/>
    </source>
</evidence>
<organism evidence="13 14">
    <name type="scientific">Silurus meridionalis</name>
    <name type="common">Southern catfish</name>
    <name type="synonym">Silurus soldatovi meridionalis</name>
    <dbReference type="NCBI Taxonomy" id="175797"/>
    <lineage>
        <taxon>Eukaryota</taxon>
        <taxon>Metazoa</taxon>
        <taxon>Chordata</taxon>
        <taxon>Craniata</taxon>
        <taxon>Vertebrata</taxon>
        <taxon>Euteleostomi</taxon>
        <taxon>Actinopterygii</taxon>
        <taxon>Neopterygii</taxon>
        <taxon>Teleostei</taxon>
        <taxon>Ostariophysi</taxon>
        <taxon>Siluriformes</taxon>
        <taxon>Siluridae</taxon>
        <taxon>Silurus</taxon>
    </lineage>
</organism>
<feature type="domain" description="TNFR-Cys" evidence="12">
    <location>
        <begin position="82"/>
        <end position="121"/>
    </location>
</feature>
<sequence length="423" mass="47296">MQLQHHHHSPTVLQPSLTSPSNAHVTGNLRPSTDSQSRRDCYLCVHENFSMTLASGLRRFPLLKILFLHLLLVAIMAEERRACREQEYKDQFGNCFACRQCDAGQELSKECGFGYGEDAHCVPCKASRFKEDQSSQKCKPCLDCADLKRFQKANCSSTSNAVCGECLPGFYRKTKLSGFQDMECIPCGDPPPPYETHCGGRVNLVPIPSTVTSPRDMALAAVICSALATVLFALFILCVIYCKRQLLEKKPASLRSQDGSFIGAELSYLDQQQVLDFSQQPCCYCQHIPEQTCGHVHLLNSLCREDRCSQRLGQDNSPFQSQSSLNDRLVRQSAWNSQCDLEQATEPLPVEFSEELPLMENNEYRTHLRPQPTNSSNSFSEEDEEENVSGKQQHESSLVCPKLSSEILQDASSLAEHLSIVEG</sequence>
<reference evidence="13" key="1">
    <citation type="submission" date="2020-08" db="EMBL/GenBank/DDBJ databases">
        <title>Chromosome-level assembly of Southern catfish (Silurus meridionalis) provides insights into visual adaptation to the nocturnal and benthic lifestyles.</title>
        <authorList>
            <person name="Zhang Y."/>
            <person name="Wang D."/>
            <person name="Peng Z."/>
        </authorList>
    </citation>
    <scope>NUCLEOTIDE SEQUENCE</scope>
    <source>
        <strain evidence="13">SWU-2019-XX</strain>
        <tissue evidence="13">Muscle</tissue>
    </source>
</reference>
<dbReference type="GO" id="GO:0005886">
    <property type="term" value="C:plasma membrane"/>
    <property type="evidence" value="ECO:0007669"/>
    <property type="project" value="TreeGrafter"/>
</dbReference>
<dbReference type="GO" id="GO:0043123">
    <property type="term" value="P:positive regulation of canonical NF-kappaB signal transduction"/>
    <property type="evidence" value="ECO:0007669"/>
    <property type="project" value="InterPro"/>
</dbReference>
<keyword evidence="5 11" id="KW-0472">Membrane</keyword>
<comment type="subcellular location">
    <subcellularLocation>
        <location evidence="1">Membrane</location>
        <topology evidence="1">Single-pass membrane protein</topology>
    </subcellularLocation>
</comment>
<evidence type="ECO:0000256" key="5">
    <source>
        <dbReference type="ARBA" id="ARBA00023136"/>
    </source>
</evidence>
<evidence type="ECO:0000256" key="3">
    <source>
        <dbReference type="ARBA" id="ARBA00022737"/>
    </source>
</evidence>
<evidence type="ECO:0000256" key="6">
    <source>
        <dbReference type="ARBA" id="ARBA00023157"/>
    </source>
</evidence>
<dbReference type="CDD" id="cd13418">
    <property type="entry name" value="TNFRSF19"/>
    <property type="match status" value="1"/>
</dbReference>
<keyword evidence="8" id="KW-0325">Glycoprotein</keyword>
<evidence type="ECO:0000256" key="9">
    <source>
        <dbReference type="PROSITE-ProRule" id="PRU00206"/>
    </source>
</evidence>
<dbReference type="PRINTS" id="PR01969">
    <property type="entry name" value="TNFACTORR19"/>
</dbReference>
<evidence type="ECO:0000256" key="7">
    <source>
        <dbReference type="ARBA" id="ARBA00023170"/>
    </source>
</evidence>
<dbReference type="Gene3D" id="2.10.50.10">
    <property type="entry name" value="Tumor Necrosis Factor Receptor, subunit A, domain 2"/>
    <property type="match status" value="2"/>
</dbReference>
<evidence type="ECO:0000313" key="14">
    <source>
        <dbReference type="Proteomes" id="UP000606274"/>
    </source>
</evidence>
<comment type="caution">
    <text evidence="9">Lacks conserved residue(s) required for the propagation of feature annotation.</text>
</comment>
<evidence type="ECO:0000256" key="4">
    <source>
        <dbReference type="ARBA" id="ARBA00022989"/>
    </source>
</evidence>
<feature type="transmembrane region" description="Helical" evidence="11">
    <location>
        <begin position="217"/>
        <end position="242"/>
    </location>
</feature>
<dbReference type="GO" id="GO:0046330">
    <property type="term" value="P:positive regulation of JNK cascade"/>
    <property type="evidence" value="ECO:0007669"/>
    <property type="project" value="InterPro"/>
</dbReference>
<feature type="region of interest" description="Disordered" evidence="10">
    <location>
        <begin position="1"/>
        <end position="36"/>
    </location>
</feature>
<evidence type="ECO:0000256" key="1">
    <source>
        <dbReference type="ARBA" id="ARBA00004167"/>
    </source>
</evidence>
<keyword evidence="4 11" id="KW-1133">Transmembrane helix</keyword>
<keyword evidence="2 11" id="KW-0812">Transmembrane</keyword>
<dbReference type="PANTHER" id="PTHR12120">
    <property type="entry name" value="TNFR-CYS DOMAIN-CONTAINING PROTEIN"/>
    <property type="match status" value="1"/>
</dbReference>
<dbReference type="AlphaFoldDB" id="A0A8T0B201"/>
<dbReference type="InterPro" id="IPR047526">
    <property type="entry name" value="TNR19/27/EDAR"/>
</dbReference>
<evidence type="ECO:0000256" key="8">
    <source>
        <dbReference type="ARBA" id="ARBA00023180"/>
    </source>
</evidence>
<feature type="repeat" description="TNFR-Cys" evidence="9">
    <location>
        <begin position="123"/>
        <end position="163"/>
    </location>
</feature>
<dbReference type="Pfam" id="PF00020">
    <property type="entry name" value="TNFR_c6"/>
    <property type="match status" value="1"/>
</dbReference>
<dbReference type="EMBL" id="JABFDY010000012">
    <property type="protein sequence ID" value="KAF7700177.1"/>
    <property type="molecule type" value="Genomic_DNA"/>
</dbReference>
<evidence type="ECO:0000259" key="12">
    <source>
        <dbReference type="PROSITE" id="PS50050"/>
    </source>
</evidence>
<feature type="compositionally biased region" description="Polar residues" evidence="10">
    <location>
        <begin position="11"/>
        <end position="35"/>
    </location>
</feature>
<dbReference type="PROSITE" id="PS50050">
    <property type="entry name" value="TNFR_NGFR_2"/>
    <property type="match status" value="2"/>
</dbReference>
<dbReference type="InterPro" id="IPR001368">
    <property type="entry name" value="TNFR/NGFR_Cys_rich_reg"/>
</dbReference>
<feature type="domain" description="TNFR-Cys" evidence="12">
    <location>
        <begin position="123"/>
        <end position="163"/>
    </location>
</feature>
<keyword evidence="7" id="KW-0675">Receptor</keyword>
<feature type="repeat" description="TNFR-Cys" evidence="9">
    <location>
        <begin position="82"/>
        <end position="121"/>
    </location>
</feature>